<evidence type="ECO:0000313" key="1">
    <source>
        <dbReference type="EMBL" id="MPC23478.1"/>
    </source>
</evidence>
<reference evidence="1 2" key="1">
    <citation type="submission" date="2019-05" db="EMBL/GenBank/DDBJ databases">
        <title>Another draft genome of Portunus trituberculatus and its Hox gene families provides insights of decapod evolution.</title>
        <authorList>
            <person name="Jeong J.-H."/>
            <person name="Song I."/>
            <person name="Kim S."/>
            <person name="Choi T."/>
            <person name="Kim D."/>
            <person name="Ryu S."/>
            <person name="Kim W."/>
        </authorList>
    </citation>
    <scope>NUCLEOTIDE SEQUENCE [LARGE SCALE GENOMIC DNA]</scope>
    <source>
        <tissue evidence="1">Muscle</tissue>
    </source>
</reference>
<evidence type="ECO:0000313" key="2">
    <source>
        <dbReference type="Proteomes" id="UP000324222"/>
    </source>
</evidence>
<gene>
    <name evidence="1" type="ORF">E2C01_016528</name>
</gene>
<comment type="caution">
    <text evidence="1">The sequence shown here is derived from an EMBL/GenBank/DDBJ whole genome shotgun (WGS) entry which is preliminary data.</text>
</comment>
<proteinExistence type="predicted"/>
<protein>
    <submittedName>
        <fullName evidence="1">Uncharacterized protein</fullName>
    </submittedName>
</protein>
<organism evidence="1 2">
    <name type="scientific">Portunus trituberculatus</name>
    <name type="common">Swimming crab</name>
    <name type="synonym">Neptunus trituberculatus</name>
    <dbReference type="NCBI Taxonomy" id="210409"/>
    <lineage>
        <taxon>Eukaryota</taxon>
        <taxon>Metazoa</taxon>
        <taxon>Ecdysozoa</taxon>
        <taxon>Arthropoda</taxon>
        <taxon>Crustacea</taxon>
        <taxon>Multicrustacea</taxon>
        <taxon>Malacostraca</taxon>
        <taxon>Eumalacostraca</taxon>
        <taxon>Eucarida</taxon>
        <taxon>Decapoda</taxon>
        <taxon>Pleocyemata</taxon>
        <taxon>Brachyura</taxon>
        <taxon>Eubrachyura</taxon>
        <taxon>Portunoidea</taxon>
        <taxon>Portunidae</taxon>
        <taxon>Portuninae</taxon>
        <taxon>Portunus</taxon>
    </lineage>
</organism>
<dbReference type="EMBL" id="VSRR010001211">
    <property type="protein sequence ID" value="MPC23478.1"/>
    <property type="molecule type" value="Genomic_DNA"/>
</dbReference>
<sequence length="60" mass="7331">MQDWMIPQGNLRYSYRYTYRCTCQKMCTRSGVAMRCSPFMLCTREIQAYKRAEVRTRRAY</sequence>
<dbReference type="AlphaFoldDB" id="A0A5B7DPU6"/>
<accession>A0A5B7DPU6</accession>
<dbReference type="Proteomes" id="UP000324222">
    <property type="component" value="Unassembled WGS sequence"/>
</dbReference>
<keyword evidence="2" id="KW-1185">Reference proteome</keyword>
<name>A0A5B7DPU6_PORTR</name>